<dbReference type="Proteomes" id="UP000507536">
    <property type="component" value="Chromosome 11"/>
</dbReference>
<proteinExistence type="predicted"/>
<evidence type="ECO:0000256" key="1">
    <source>
        <dbReference type="SAM" id="Coils"/>
    </source>
</evidence>
<sequence>MLKMPIFREKNINKFSSDKMGFIDECIDKKDNDNNNMRNMNKIVENKADRKLKEKQDIFNQINELTNYGKDISKTYKKRAYTLGAIDGIGSISILNAPLINPENAKVDPPILQLPSTTNLIKNVHVKANNEKNIDKAYKYRDQNSNKDIIKNMKPLYSIPEDVMNSYMYENDMDKKGNDNIPNDENTCLFQNEHHNSEQNSVKTDTNNELKGNVDNQNSNLSINKPPCFEKGGIVNNIEDPIKYEENKINYISNNNLEKVEEKNNGMETDDDNRNHNNNGNTTNGSKGDQLIYTKTVLVKNCDIDNTKYSYEHGNVMKNKYTHEYTRAVKNDVNNHNEKLNQDEDRIEFCMLSQIMSHTLTRTLEVLANERFS</sequence>
<protein>
    <submittedName>
        <fullName evidence="3">Uncharacterized protein</fullName>
    </submittedName>
</protein>
<gene>
    <name evidence="3" type="ORF">PCHDS_000287500</name>
</gene>
<reference evidence="3 4" key="1">
    <citation type="submission" date="2016-08" db="EMBL/GenBank/DDBJ databases">
        <authorList>
            <consortium name="Pathogen Informatics"/>
        </authorList>
    </citation>
    <scope>NUCLEOTIDE SEQUENCE [LARGE SCALE GENOMIC DNA]</scope>
    <source>
        <strain evidence="3 4">DS</strain>
    </source>
</reference>
<feature type="region of interest" description="Disordered" evidence="2">
    <location>
        <begin position="265"/>
        <end position="288"/>
    </location>
</feature>
<dbReference type="AlphaFoldDB" id="A0A1C6YH96"/>
<organism evidence="3 4">
    <name type="scientific">Plasmodium chabaudi adami</name>
    <dbReference type="NCBI Taxonomy" id="5826"/>
    <lineage>
        <taxon>Eukaryota</taxon>
        <taxon>Sar</taxon>
        <taxon>Alveolata</taxon>
        <taxon>Apicomplexa</taxon>
        <taxon>Aconoidasida</taxon>
        <taxon>Haemosporida</taxon>
        <taxon>Plasmodiidae</taxon>
        <taxon>Plasmodium</taxon>
        <taxon>Plasmodium (Vinckeia)</taxon>
    </lineage>
</organism>
<feature type="coiled-coil region" evidence="1">
    <location>
        <begin position="27"/>
        <end position="54"/>
    </location>
</feature>
<accession>A0A1C6YH96</accession>
<keyword evidence="1" id="KW-0175">Coiled coil</keyword>
<evidence type="ECO:0000313" key="4">
    <source>
        <dbReference type="Proteomes" id="UP000507536"/>
    </source>
</evidence>
<evidence type="ECO:0000256" key="2">
    <source>
        <dbReference type="SAM" id="MobiDB-lite"/>
    </source>
</evidence>
<name>A0A1C6YH96_PLACE</name>
<evidence type="ECO:0000313" key="3">
    <source>
        <dbReference type="EMBL" id="SCM22591.1"/>
    </source>
</evidence>
<dbReference type="EMBL" id="LT608191">
    <property type="protein sequence ID" value="SCM22591.1"/>
    <property type="molecule type" value="Genomic_DNA"/>
</dbReference>